<evidence type="ECO:0000256" key="2">
    <source>
        <dbReference type="ARBA" id="ARBA00023002"/>
    </source>
</evidence>
<feature type="region of interest" description="Disordered" evidence="3">
    <location>
        <begin position="261"/>
        <end position="284"/>
    </location>
</feature>
<dbReference type="AlphaFoldDB" id="A0A4V2Y3J7"/>
<feature type="compositionally biased region" description="Acidic residues" evidence="3">
    <location>
        <begin position="275"/>
        <end position="284"/>
    </location>
</feature>
<evidence type="ECO:0000256" key="3">
    <source>
        <dbReference type="SAM" id="MobiDB-lite"/>
    </source>
</evidence>
<dbReference type="PANTHER" id="PTHR24320:SF148">
    <property type="entry name" value="NAD(P)-BINDING ROSSMANN-FOLD SUPERFAMILY PROTEIN"/>
    <property type="match status" value="1"/>
</dbReference>
<dbReference type="PANTHER" id="PTHR24320">
    <property type="entry name" value="RETINOL DEHYDROGENASE"/>
    <property type="match status" value="1"/>
</dbReference>
<sequence length="284" mass="30297">MNRSSQKSGRTVIVQGGTDGIGRELARALVARGDRAVVLGRDRARGAEFEHFVPADLSLVAENRRVVAEVTARFPTVDALVLCARHFRSFRRETADGFEDTFALFYLSRFLLAHGLLAALERSPAAAPAIINVAGPGAPLSLVNWDDLQFVRGYEGQAALFQGGKLNDLLGVDLAARGHRTRQVLYHPGTTATGFSGEYDAATEAHIAAMKRAAKPAAPVARHLLALLDAPPAEPLSAFVEERRIGVGGSPFDPTAAARLRTHTDGLLSPFRDPADEEPSGSAS</sequence>
<evidence type="ECO:0000256" key="1">
    <source>
        <dbReference type="ARBA" id="ARBA00006484"/>
    </source>
</evidence>
<dbReference type="OrthoDB" id="2860165at2"/>
<dbReference type="EMBL" id="SMKI01000067">
    <property type="protein sequence ID" value="TDC76845.1"/>
    <property type="molecule type" value="Genomic_DNA"/>
</dbReference>
<comment type="similarity">
    <text evidence="1">Belongs to the short-chain dehydrogenases/reductases (SDR) family.</text>
</comment>
<dbReference type="InterPro" id="IPR002347">
    <property type="entry name" value="SDR_fam"/>
</dbReference>
<comment type="caution">
    <text evidence="4">The sequence shown here is derived from an EMBL/GenBank/DDBJ whole genome shotgun (WGS) entry which is preliminary data.</text>
</comment>
<dbReference type="Pfam" id="PF00106">
    <property type="entry name" value="adh_short"/>
    <property type="match status" value="1"/>
</dbReference>
<proteinExistence type="inferred from homology"/>
<gene>
    <name evidence="4" type="ORF">E1283_08775</name>
</gene>
<evidence type="ECO:0000313" key="4">
    <source>
        <dbReference type="EMBL" id="TDC76845.1"/>
    </source>
</evidence>
<accession>A0A4V2Y3J7</accession>
<dbReference type="GO" id="GO:0016491">
    <property type="term" value="F:oxidoreductase activity"/>
    <property type="evidence" value="ECO:0007669"/>
    <property type="project" value="UniProtKB-KW"/>
</dbReference>
<dbReference type="RefSeq" id="WP_132817357.1">
    <property type="nucleotide sequence ID" value="NZ_SMKI01000067.1"/>
</dbReference>
<dbReference type="SUPFAM" id="SSF51735">
    <property type="entry name" value="NAD(P)-binding Rossmann-fold domains"/>
    <property type="match status" value="1"/>
</dbReference>
<organism evidence="4 5">
    <name type="scientific">Streptomyces hainanensis</name>
    <dbReference type="NCBI Taxonomy" id="402648"/>
    <lineage>
        <taxon>Bacteria</taxon>
        <taxon>Bacillati</taxon>
        <taxon>Actinomycetota</taxon>
        <taxon>Actinomycetes</taxon>
        <taxon>Kitasatosporales</taxon>
        <taxon>Streptomycetaceae</taxon>
        <taxon>Streptomyces</taxon>
    </lineage>
</organism>
<name>A0A4V2Y3J7_9ACTN</name>
<reference evidence="4 5" key="1">
    <citation type="submission" date="2019-03" db="EMBL/GenBank/DDBJ databases">
        <title>Draft genome sequences of novel Actinobacteria.</title>
        <authorList>
            <person name="Sahin N."/>
            <person name="Ay H."/>
            <person name="Saygin H."/>
        </authorList>
    </citation>
    <scope>NUCLEOTIDE SEQUENCE [LARGE SCALE GENOMIC DNA]</scope>
    <source>
        <strain evidence="4 5">DSM 41900</strain>
    </source>
</reference>
<keyword evidence="2" id="KW-0560">Oxidoreductase</keyword>
<keyword evidence="5" id="KW-1185">Reference proteome</keyword>
<dbReference type="Proteomes" id="UP000295345">
    <property type="component" value="Unassembled WGS sequence"/>
</dbReference>
<dbReference type="Gene3D" id="3.40.50.720">
    <property type="entry name" value="NAD(P)-binding Rossmann-like Domain"/>
    <property type="match status" value="1"/>
</dbReference>
<evidence type="ECO:0000313" key="5">
    <source>
        <dbReference type="Proteomes" id="UP000295345"/>
    </source>
</evidence>
<protein>
    <submittedName>
        <fullName evidence="4">SDR family NAD(P)-dependent oxidoreductase</fullName>
    </submittedName>
</protein>
<dbReference type="InterPro" id="IPR036291">
    <property type="entry name" value="NAD(P)-bd_dom_sf"/>
</dbReference>